<organism evidence="3 4">
    <name type="scientific">Fragilariopsis cylindrus CCMP1102</name>
    <dbReference type="NCBI Taxonomy" id="635003"/>
    <lineage>
        <taxon>Eukaryota</taxon>
        <taxon>Sar</taxon>
        <taxon>Stramenopiles</taxon>
        <taxon>Ochrophyta</taxon>
        <taxon>Bacillariophyta</taxon>
        <taxon>Bacillariophyceae</taxon>
        <taxon>Bacillariophycidae</taxon>
        <taxon>Bacillariales</taxon>
        <taxon>Bacillariaceae</taxon>
        <taxon>Fragilariopsis</taxon>
    </lineage>
</organism>
<feature type="domain" description="Prolyl 4-hydroxylase alpha subunit Fe(2+) 2OG dioxygenase" evidence="2">
    <location>
        <begin position="150"/>
        <end position="255"/>
    </location>
</feature>
<feature type="region of interest" description="Disordered" evidence="1">
    <location>
        <begin position="48"/>
        <end position="92"/>
    </location>
</feature>
<dbReference type="Proteomes" id="UP000095751">
    <property type="component" value="Unassembled WGS sequence"/>
</dbReference>
<evidence type="ECO:0000313" key="4">
    <source>
        <dbReference type="Proteomes" id="UP000095751"/>
    </source>
</evidence>
<dbReference type="PANTHER" id="PTHR35169">
    <property type="entry name" value="FE2OG DIOXYGENASE DOMAIN-CONTAINING PROTEIN"/>
    <property type="match status" value="1"/>
</dbReference>
<evidence type="ECO:0000256" key="1">
    <source>
        <dbReference type="SAM" id="MobiDB-lite"/>
    </source>
</evidence>
<protein>
    <recommendedName>
        <fullName evidence="2">Prolyl 4-hydroxylase alpha subunit Fe(2+) 2OG dioxygenase domain-containing protein</fullName>
    </recommendedName>
</protein>
<gene>
    <name evidence="3" type="ORF">FRACYDRAFT_271804</name>
</gene>
<evidence type="ECO:0000313" key="3">
    <source>
        <dbReference type="EMBL" id="OEU08329.1"/>
    </source>
</evidence>
<proteinExistence type="predicted"/>
<reference evidence="3 4" key="1">
    <citation type="submission" date="2016-09" db="EMBL/GenBank/DDBJ databases">
        <title>Extensive genetic diversity and differential bi-allelic expression allows diatom success in the polar Southern Ocean.</title>
        <authorList>
            <consortium name="DOE Joint Genome Institute"/>
            <person name="Mock T."/>
            <person name="Otillar R.P."/>
            <person name="Strauss J."/>
            <person name="Dupont C."/>
            <person name="Frickenhaus S."/>
            <person name="Maumus F."/>
            <person name="Mcmullan M."/>
            <person name="Sanges R."/>
            <person name="Schmutz J."/>
            <person name="Toseland A."/>
            <person name="Valas R."/>
            <person name="Veluchamy A."/>
            <person name="Ward B.J."/>
            <person name="Allen A."/>
            <person name="Barry K."/>
            <person name="Falciatore A."/>
            <person name="Ferrante M."/>
            <person name="Fortunato A.E."/>
            <person name="Gloeckner G."/>
            <person name="Gruber A."/>
            <person name="Hipkin R."/>
            <person name="Janech M."/>
            <person name="Kroth P."/>
            <person name="Leese F."/>
            <person name="Lindquist E."/>
            <person name="Lyon B.R."/>
            <person name="Martin J."/>
            <person name="Mayer C."/>
            <person name="Parker M."/>
            <person name="Quesneville H."/>
            <person name="Raymond J."/>
            <person name="Uhlig C."/>
            <person name="Valentin K.U."/>
            <person name="Worden A.Z."/>
            <person name="Armbrust E.V."/>
            <person name="Bowler C."/>
            <person name="Green B."/>
            <person name="Moulton V."/>
            <person name="Van Oosterhout C."/>
            <person name="Grigoriev I."/>
        </authorList>
    </citation>
    <scope>NUCLEOTIDE SEQUENCE [LARGE SCALE GENOMIC DNA]</scope>
    <source>
        <strain evidence="3 4">CCMP1102</strain>
    </source>
</reference>
<dbReference type="InterPro" id="IPR044862">
    <property type="entry name" value="Pro_4_hyd_alph_FE2OG_OXY"/>
</dbReference>
<dbReference type="Pfam" id="PF13640">
    <property type="entry name" value="2OG-FeII_Oxy_3"/>
    <property type="match status" value="1"/>
</dbReference>
<accession>A0A1E7ER70</accession>
<dbReference type="Gene3D" id="2.60.120.620">
    <property type="entry name" value="q2cbj1_9rhob like domain"/>
    <property type="match status" value="1"/>
</dbReference>
<dbReference type="EMBL" id="KV784381">
    <property type="protein sequence ID" value="OEU08329.1"/>
    <property type="molecule type" value="Genomic_DNA"/>
</dbReference>
<name>A0A1E7ER70_9STRA</name>
<dbReference type="KEGG" id="fcy:FRACYDRAFT_271804"/>
<feature type="compositionally biased region" description="Acidic residues" evidence="1">
    <location>
        <begin position="76"/>
        <end position="86"/>
    </location>
</feature>
<keyword evidence="4" id="KW-1185">Reference proteome</keyword>
<evidence type="ECO:0000259" key="2">
    <source>
        <dbReference type="Pfam" id="PF13640"/>
    </source>
</evidence>
<sequence>MPNLDTTSTTTTTTTEREEIWDASTLLVFDNLVDRNLRKRLLDVVLGEDSDNHDPRDGPNPARWVRGGLLDHNNDPEPDEEEDEESSGGAIGWGLTDAGLENICFGRHDAVQEMESILANLFRDFLVTRLPETILGASVTPMTANAPTAGDVFDYHIDADPNVTPSSPWTDVYGRYPNRSRGKPRFMSCLIYLNEEWDEDAWGAPTRFVDVPTDEDLNVYDVSPRPGRCIIMDQDIGHTVVAPNAAAGKQPRYSLVWKLILHPRFIGQDMKHLSGGRETVWPETEYFGSAAQNESTRG</sequence>
<dbReference type="OrthoDB" id="5952526at2759"/>
<dbReference type="AlphaFoldDB" id="A0A1E7ER70"/>
<dbReference type="InParanoid" id="A0A1E7ER70"/>
<dbReference type="PANTHER" id="PTHR35169:SF1">
    <property type="entry name" value="PROLYL 4-HYDROXYLASE ALPHA SUBUNIT FE(2+) 2OG DIOXYGENASE DOMAIN-CONTAINING PROTEIN"/>
    <property type="match status" value="1"/>
</dbReference>